<dbReference type="RefSeq" id="XP_022088839.1">
    <property type="nucleotide sequence ID" value="XM_022233147.1"/>
</dbReference>
<keyword evidence="1" id="KW-0812">Transmembrane</keyword>
<gene>
    <name evidence="3 4" type="primary">LOC110978274</name>
</gene>
<feature type="transmembrane region" description="Helical" evidence="1">
    <location>
        <begin position="44"/>
        <end position="68"/>
    </location>
</feature>
<evidence type="ECO:0000313" key="4">
    <source>
        <dbReference type="RefSeq" id="XP_022088840.1"/>
    </source>
</evidence>
<dbReference type="GeneID" id="110978274"/>
<dbReference type="RefSeq" id="XP_022088840.1">
    <property type="nucleotide sequence ID" value="XM_022233148.1"/>
</dbReference>
<sequence>MPVIEFQRLPPETDEGEISNQGNFVAMYSMAPENPNYNVRLAKWLGVLQLSIALCSVIDGIVTTTIGYCNIAVMGTPIWCGFPCFFVAGVMALMSRNKKTKMIRMYMMSSFIAMLAALLMMCFMLVSAIHEYHQGYPFMYVRDEVASKLRVCFGFDIFGVILGFIEVFAALTGILIGSDRSRQSTASNPLSCHVMGDAL</sequence>
<feature type="transmembrane region" description="Helical" evidence="1">
    <location>
        <begin position="74"/>
        <end position="94"/>
    </location>
</feature>
<feature type="transmembrane region" description="Helical" evidence="1">
    <location>
        <begin position="106"/>
        <end position="129"/>
    </location>
</feature>
<keyword evidence="1" id="KW-1133">Transmembrane helix</keyword>
<dbReference type="Proteomes" id="UP000694845">
    <property type="component" value="Unplaced"/>
</dbReference>
<protein>
    <submittedName>
        <fullName evidence="3 4">Uncharacterized protein LOC110978274 isoform X1</fullName>
    </submittedName>
</protein>
<name>A0A8B7Y906_ACAPL</name>
<evidence type="ECO:0000256" key="1">
    <source>
        <dbReference type="SAM" id="Phobius"/>
    </source>
</evidence>
<evidence type="ECO:0000313" key="2">
    <source>
        <dbReference type="Proteomes" id="UP000694845"/>
    </source>
</evidence>
<feature type="transmembrane region" description="Helical" evidence="1">
    <location>
        <begin position="157"/>
        <end position="177"/>
    </location>
</feature>
<keyword evidence="1" id="KW-0472">Membrane</keyword>
<accession>A0A8B7Y906</accession>
<keyword evidence="2" id="KW-1185">Reference proteome</keyword>
<reference evidence="3 4" key="1">
    <citation type="submission" date="2025-04" db="UniProtKB">
        <authorList>
            <consortium name="RefSeq"/>
        </authorList>
    </citation>
    <scope>IDENTIFICATION</scope>
</reference>
<dbReference type="AlphaFoldDB" id="A0A8B7Y906"/>
<evidence type="ECO:0000313" key="3">
    <source>
        <dbReference type="RefSeq" id="XP_022088839.1"/>
    </source>
</evidence>
<dbReference type="OrthoDB" id="10309167at2759"/>
<dbReference type="KEGG" id="aplc:110978274"/>
<proteinExistence type="predicted"/>
<organism evidence="2 4">
    <name type="scientific">Acanthaster planci</name>
    <name type="common">Crown-of-thorns starfish</name>
    <dbReference type="NCBI Taxonomy" id="133434"/>
    <lineage>
        <taxon>Eukaryota</taxon>
        <taxon>Metazoa</taxon>
        <taxon>Echinodermata</taxon>
        <taxon>Eleutherozoa</taxon>
        <taxon>Asterozoa</taxon>
        <taxon>Asteroidea</taxon>
        <taxon>Valvatacea</taxon>
        <taxon>Valvatida</taxon>
        <taxon>Acanthasteridae</taxon>
        <taxon>Acanthaster</taxon>
    </lineage>
</organism>